<accession>A0A1M5MRJ9</accession>
<dbReference type="EMBL" id="FQXA01000002">
    <property type="protein sequence ID" value="SHG79857.1"/>
    <property type="molecule type" value="Genomic_DNA"/>
</dbReference>
<protein>
    <submittedName>
        <fullName evidence="1">Prophage endopeptidase</fullName>
    </submittedName>
</protein>
<gene>
    <name evidence="1" type="ORF">SAMN02744645_1443</name>
</gene>
<proteinExistence type="predicted"/>
<dbReference type="InterPro" id="IPR004929">
    <property type="entry name" value="I-spanin"/>
</dbReference>
<reference evidence="1 2" key="1">
    <citation type="submission" date="2016-11" db="EMBL/GenBank/DDBJ databases">
        <authorList>
            <person name="Jaros S."/>
            <person name="Januszkiewicz K."/>
            <person name="Wedrychowicz H."/>
        </authorList>
    </citation>
    <scope>NUCLEOTIDE SEQUENCE [LARGE SCALE GENOMIC DNA]</scope>
    <source>
        <strain evidence="1 2">DSM 18231</strain>
    </source>
</reference>
<dbReference type="Proteomes" id="UP000184000">
    <property type="component" value="Unassembled WGS sequence"/>
</dbReference>
<evidence type="ECO:0000313" key="1">
    <source>
        <dbReference type="EMBL" id="SHG79857.1"/>
    </source>
</evidence>
<dbReference type="RefSeq" id="WP_143164631.1">
    <property type="nucleotide sequence ID" value="NZ_FQXA01000002.1"/>
</dbReference>
<dbReference type="GeneID" id="98639842"/>
<dbReference type="Pfam" id="PF03245">
    <property type="entry name" value="Phage_lysis"/>
    <property type="match status" value="1"/>
</dbReference>
<dbReference type="GO" id="GO:0044659">
    <property type="term" value="P:viral release from host cell by cytolysis"/>
    <property type="evidence" value="ECO:0007669"/>
    <property type="project" value="InterPro"/>
</dbReference>
<organism evidence="1 2">
    <name type="scientific">Stutzerimonas xanthomarina DSM 18231</name>
    <dbReference type="NCBI Taxonomy" id="1403346"/>
    <lineage>
        <taxon>Bacteria</taxon>
        <taxon>Pseudomonadati</taxon>
        <taxon>Pseudomonadota</taxon>
        <taxon>Gammaproteobacteria</taxon>
        <taxon>Pseudomonadales</taxon>
        <taxon>Pseudomonadaceae</taxon>
        <taxon>Stutzerimonas</taxon>
    </lineage>
</organism>
<dbReference type="AlphaFoldDB" id="A0A1M5MRJ9"/>
<name>A0A1M5MRJ9_9GAMM</name>
<evidence type="ECO:0000313" key="2">
    <source>
        <dbReference type="Proteomes" id="UP000184000"/>
    </source>
</evidence>
<sequence length="157" mass="17271">MRLYLFAGAALLAIVAAGWLRLDYLGGERDRLAEALDLSQQGVTQLQETIRLTEAAFAERDRHDQQETLELKNARDENQRLAAGVAAGRRRLLVSASCPAVPADTGASRVDDGSAELAADARQPYFAHREQVTLDEAKLRGLQAYVRLFCHRPAAIE</sequence>